<sequence>MHANSLTLSQNPMHIFDQNYIQDPTQDSQCKTTPIQSQHNRIRLPSLFPLIARYRTPIAGLARRQASMARLSPPPGHVPISPAPHTEDTGGHPSAAKVRVPPDDLGHRSTLSETRGPPPLLFNAIIRGHSRFGSPHSVLQMFVQMLAIGLAPDHYTFPFVLKASADIPLFPLGQSIHSLCLILGFEGDRYVGSSLINMYVKCGDVGRARKVFDGMFLRDASCWNALIDGYMKTGDVRSAEEVFGTMRETERNVVSWTAMIAGYSQNGVADRALGLFDEFLMTVRSGCDGVRPNWMTVASVLPACAQAGALEQGRRIHRYATDMGLDRHVGVQIALVTMYAKCGSLRDAHSCFDRICIDDKDVVAWNAMITAYTSHGMGTEAVETFEDMIRSRVAPDAITFTSLLSGCSHGGLVDRGMKYFESMKANHNVEPRSEHYACVVDLMARAGRLDEALGIIERMDVEPGASVWGALLSACRTHRNLDIAEIAAKRLFMLEPENCGNYALLSNMYANVGRWEEAKRLRSLLKERGVKKSPGCSWIEINGKAHAFFCGKNDHPEMREIYMFLEDLPKRIRAAGYVPDISFVLHDVSEEEKECNLMTHSEKLAVAFGILRTRAGAVLRVTKNLRICGDCHMMIKFVSKVYEREIIVRDVNRFHCFKAGVCSCRDYW</sequence>
<organism evidence="5 6">
    <name type="scientific">Asparagus officinalis</name>
    <name type="common">Garden asparagus</name>
    <dbReference type="NCBI Taxonomy" id="4686"/>
    <lineage>
        <taxon>Eukaryota</taxon>
        <taxon>Viridiplantae</taxon>
        <taxon>Streptophyta</taxon>
        <taxon>Embryophyta</taxon>
        <taxon>Tracheophyta</taxon>
        <taxon>Spermatophyta</taxon>
        <taxon>Magnoliopsida</taxon>
        <taxon>Liliopsida</taxon>
        <taxon>Asparagales</taxon>
        <taxon>Asparagaceae</taxon>
        <taxon>Asparagoideae</taxon>
        <taxon>Asparagus</taxon>
    </lineage>
</organism>
<dbReference type="PANTHER" id="PTHR47926">
    <property type="entry name" value="PENTATRICOPEPTIDE REPEAT-CONTAINING PROTEIN"/>
    <property type="match status" value="1"/>
</dbReference>
<dbReference type="InterPro" id="IPR046960">
    <property type="entry name" value="PPR_At4g14850-like_plant"/>
</dbReference>
<dbReference type="FunFam" id="1.25.40.10:FF:000366">
    <property type="entry name" value="Pentatricopeptide (PPR) repeat-containing protein"/>
    <property type="match status" value="1"/>
</dbReference>
<evidence type="ECO:0000313" key="6">
    <source>
        <dbReference type="Proteomes" id="UP000243459"/>
    </source>
</evidence>
<evidence type="ECO:0000256" key="2">
    <source>
        <dbReference type="PROSITE-ProRule" id="PRU00708"/>
    </source>
</evidence>
<feature type="repeat" description="PPR" evidence="2">
    <location>
        <begin position="118"/>
        <end position="152"/>
    </location>
</feature>
<gene>
    <name evidence="5" type="ORF">A4U43_C06F1580</name>
</gene>
<dbReference type="GO" id="GO:0008270">
    <property type="term" value="F:zinc ion binding"/>
    <property type="evidence" value="ECO:0007669"/>
    <property type="project" value="InterPro"/>
</dbReference>
<evidence type="ECO:0000256" key="3">
    <source>
        <dbReference type="SAM" id="MobiDB-lite"/>
    </source>
</evidence>
<evidence type="ECO:0000313" key="5">
    <source>
        <dbReference type="EMBL" id="ONK65847.1"/>
    </source>
</evidence>
<name>A0A5P1EKX0_ASPOF</name>
<dbReference type="PANTHER" id="PTHR47926:SF540">
    <property type="entry name" value="PENTATRICOPEPTIDE REPEAT-CONTAINING PROTEIN"/>
    <property type="match status" value="1"/>
</dbReference>
<dbReference type="Gramene" id="ONK65847">
    <property type="protein sequence ID" value="ONK65847"/>
    <property type="gene ID" value="A4U43_C06F1580"/>
</dbReference>
<dbReference type="GO" id="GO:0009451">
    <property type="term" value="P:RNA modification"/>
    <property type="evidence" value="ECO:0007669"/>
    <property type="project" value="InterPro"/>
</dbReference>
<evidence type="ECO:0000256" key="1">
    <source>
        <dbReference type="ARBA" id="ARBA00022737"/>
    </source>
</evidence>
<dbReference type="Pfam" id="PF13041">
    <property type="entry name" value="PPR_2"/>
    <property type="match status" value="1"/>
</dbReference>
<keyword evidence="6" id="KW-1185">Reference proteome</keyword>
<dbReference type="NCBIfam" id="TIGR00756">
    <property type="entry name" value="PPR"/>
    <property type="match status" value="3"/>
</dbReference>
<dbReference type="Pfam" id="PF20431">
    <property type="entry name" value="E_motif"/>
    <property type="match status" value="1"/>
</dbReference>
<feature type="repeat" description="PPR" evidence="2">
    <location>
        <begin position="361"/>
        <end position="395"/>
    </location>
</feature>
<dbReference type="PROSITE" id="PS51375">
    <property type="entry name" value="PPR"/>
    <property type="match status" value="5"/>
</dbReference>
<feature type="repeat" description="PPR" evidence="2">
    <location>
        <begin position="498"/>
        <end position="532"/>
    </location>
</feature>
<protein>
    <recommendedName>
        <fullName evidence="4">DYW domain-containing protein</fullName>
    </recommendedName>
</protein>
<dbReference type="GO" id="GO:0003723">
    <property type="term" value="F:RNA binding"/>
    <property type="evidence" value="ECO:0007669"/>
    <property type="project" value="InterPro"/>
</dbReference>
<dbReference type="Proteomes" id="UP000243459">
    <property type="component" value="Chromosome 6"/>
</dbReference>
<evidence type="ECO:0000259" key="4">
    <source>
        <dbReference type="Pfam" id="PF14432"/>
    </source>
</evidence>
<accession>A0A5P1EKX0</accession>
<feature type="domain" description="DYW" evidence="4">
    <location>
        <begin position="576"/>
        <end position="668"/>
    </location>
</feature>
<reference evidence="6" key="1">
    <citation type="journal article" date="2017" name="Nat. Commun.">
        <title>The asparagus genome sheds light on the origin and evolution of a young Y chromosome.</title>
        <authorList>
            <person name="Harkess A."/>
            <person name="Zhou J."/>
            <person name="Xu C."/>
            <person name="Bowers J.E."/>
            <person name="Van der Hulst R."/>
            <person name="Ayyampalayam S."/>
            <person name="Mercati F."/>
            <person name="Riccardi P."/>
            <person name="McKain M.R."/>
            <person name="Kakrana A."/>
            <person name="Tang H."/>
            <person name="Ray J."/>
            <person name="Groenendijk J."/>
            <person name="Arikit S."/>
            <person name="Mathioni S.M."/>
            <person name="Nakano M."/>
            <person name="Shan H."/>
            <person name="Telgmann-Rauber A."/>
            <person name="Kanno A."/>
            <person name="Yue Z."/>
            <person name="Chen H."/>
            <person name="Li W."/>
            <person name="Chen Y."/>
            <person name="Xu X."/>
            <person name="Zhang Y."/>
            <person name="Luo S."/>
            <person name="Chen H."/>
            <person name="Gao J."/>
            <person name="Mao Z."/>
            <person name="Pires J.C."/>
            <person name="Luo M."/>
            <person name="Kudrna D."/>
            <person name="Wing R.A."/>
            <person name="Meyers B.C."/>
            <person name="Yi K."/>
            <person name="Kong H."/>
            <person name="Lavrijsen P."/>
            <person name="Sunseri F."/>
            <person name="Falavigna A."/>
            <person name="Ye Y."/>
            <person name="Leebens-Mack J.H."/>
            <person name="Chen G."/>
        </authorList>
    </citation>
    <scope>NUCLEOTIDE SEQUENCE [LARGE SCALE GENOMIC DNA]</scope>
    <source>
        <strain evidence="6">cv. DH0086</strain>
    </source>
</reference>
<dbReference type="Gene3D" id="1.25.40.10">
    <property type="entry name" value="Tetratricopeptide repeat domain"/>
    <property type="match status" value="2"/>
</dbReference>
<dbReference type="InterPro" id="IPR011990">
    <property type="entry name" value="TPR-like_helical_dom_sf"/>
</dbReference>
<dbReference type="OMA" id="AGYMKEG"/>
<dbReference type="EMBL" id="CM007386">
    <property type="protein sequence ID" value="ONK65847.1"/>
    <property type="molecule type" value="Genomic_DNA"/>
</dbReference>
<dbReference type="FunFam" id="1.25.40.10:FF:000344">
    <property type="entry name" value="Pentatricopeptide repeat-containing protein"/>
    <property type="match status" value="1"/>
</dbReference>
<keyword evidence="1" id="KW-0677">Repeat</keyword>
<dbReference type="InterPro" id="IPR002885">
    <property type="entry name" value="PPR_rpt"/>
</dbReference>
<feature type="repeat" description="PPR" evidence="2">
    <location>
        <begin position="396"/>
        <end position="426"/>
    </location>
</feature>
<proteinExistence type="predicted"/>
<dbReference type="Pfam" id="PF01535">
    <property type="entry name" value="PPR"/>
    <property type="match status" value="5"/>
</dbReference>
<feature type="repeat" description="PPR" evidence="2">
    <location>
        <begin position="219"/>
        <end position="253"/>
    </location>
</feature>
<feature type="region of interest" description="Disordered" evidence="3">
    <location>
        <begin position="69"/>
        <end position="113"/>
    </location>
</feature>
<dbReference type="SUPFAM" id="SSF48452">
    <property type="entry name" value="TPR-like"/>
    <property type="match status" value="1"/>
</dbReference>
<dbReference type="InterPro" id="IPR032867">
    <property type="entry name" value="DYW_dom"/>
</dbReference>
<dbReference type="AlphaFoldDB" id="A0A5P1EKX0"/>
<dbReference type="InterPro" id="IPR046848">
    <property type="entry name" value="E_motif"/>
</dbReference>
<dbReference type="FunFam" id="1.25.40.10:FF:000031">
    <property type="entry name" value="Pentatricopeptide repeat-containing protein mitochondrial"/>
    <property type="match status" value="1"/>
</dbReference>
<dbReference type="Pfam" id="PF14432">
    <property type="entry name" value="DYW_deaminase"/>
    <property type="match status" value="1"/>
</dbReference>